<evidence type="ECO:0000313" key="2">
    <source>
        <dbReference type="Proteomes" id="UP000286415"/>
    </source>
</evidence>
<proteinExistence type="predicted"/>
<dbReference type="InParanoid" id="A0A419PD19"/>
<dbReference type="AlphaFoldDB" id="A0A419PD19"/>
<reference evidence="1 2" key="2">
    <citation type="journal article" date="2021" name="Genomics">
        <title>High-quality reference genome for Clonorchis sinensis.</title>
        <authorList>
            <person name="Young N.D."/>
            <person name="Stroehlein A.J."/>
            <person name="Kinkar L."/>
            <person name="Wang T."/>
            <person name="Sohn W.M."/>
            <person name="Chang B.C.H."/>
            <person name="Kaur P."/>
            <person name="Weisz D."/>
            <person name="Dudchenko O."/>
            <person name="Aiden E.L."/>
            <person name="Korhonen P.K."/>
            <person name="Gasser R.B."/>
        </authorList>
    </citation>
    <scope>NUCLEOTIDE SEQUENCE [LARGE SCALE GENOMIC DNA]</scope>
    <source>
        <strain evidence="1">Cs-k2</strain>
    </source>
</reference>
<evidence type="ECO:0000313" key="1">
    <source>
        <dbReference type="EMBL" id="KAG5452355.1"/>
    </source>
</evidence>
<comment type="caution">
    <text evidence="1">The sequence shown here is derived from an EMBL/GenBank/DDBJ whole genome shotgun (WGS) entry which is preliminary data.</text>
</comment>
<dbReference type="Proteomes" id="UP000286415">
    <property type="component" value="Unassembled WGS sequence"/>
</dbReference>
<reference evidence="1 2" key="1">
    <citation type="journal article" date="2018" name="Biotechnol. Adv.">
        <title>Improved genomic resources and new bioinformatic workflow for the carcinogenic parasite Clonorchis sinensis: Biotechnological implications.</title>
        <authorList>
            <person name="Wang D."/>
            <person name="Korhonen P.K."/>
            <person name="Gasser R.B."/>
            <person name="Young N.D."/>
        </authorList>
    </citation>
    <scope>NUCLEOTIDE SEQUENCE [LARGE SCALE GENOMIC DNA]</scope>
    <source>
        <strain evidence="1">Cs-k2</strain>
    </source>
</reference>
<keyword evidence="2" id="KW-1185">Reference proteome</keyword>
<gene>
    <name evidence="1" type="ORF">CSKR_105219</name>
</gene>
<dbReference type="EMBL" id="NIRI02000042">
    <property type="protein sequence ID" value="KAG5452355.1"/>
    <property type="molecule type" value="Genomic_DNA"/>
</dbReference>
<organism evidence="1 2">
    <name type="scientific">Clonorchis sinensis</name>
    <name type="common">Chinese liver fluke</name>
    <dbReference type="NCBI Taxonomy" id="79923"/>
    <lineage>
        <taxon>Eukaryota</taxon>
        <taxon>Metazoa</taxon>
        <taxon>Spiralia</taxon>
        <taxon>Lophotrochozoa</taxon>
        <taxon>Platyhelminthes</taxon>
        <taxon>Trematoda</taxon>
        <taxon>Digenea</taxon>
        <taxon>Opisthorchiida</taxon>
        <taxon>Opisthorchiata</taxon>
        <taxon>Opisthorchiidae</taxon>
        <taxon>Clonorchis</taxon>
    </lineage>
</organism>
<name>A0A419PD19_CLOSI</name>
<accession>A0A419PD19</accession>
<protein>
    <submittedName>
        <fullName evidence="1">Uncharacterized protein</fullName>
    </submittedName>
</protein>
<sequence>MGRTRVVWNVTNNRLENANGRLKDRVHHFGTLEHAIQKVSRHAEWFMREVGMQISQFQTVRTILLRFFSLLPNPPTTDIALQLTGKGVPLTLVHNTPPTALDGLRKQMNRVVHKLWGLEPRRATPTFKQLIARGQILLRQGSKSATDVLPSVVEDNAPESRWRSRDTDFGFCVLCERPITTSDCWGATDRVLYLADYGDSEPCPLCGNDLRPVPKVCLVPGLKRGRLMILTWTEAQDTSTMCPGSLRVSAFPGPGPATKNANDCTENKCNFK</sequence>